<sequence>MQRGRILFGLLQLLPGKILWRRLRLDSSHQVCPSLLLLCVMSHDST</sequence>
<gene>
    <name evidence="1" type="ORF">GBAR_LOCUS2791</name>
</gene>
<protein>
    <submittedName>
        <fullName evidence="1">Uncharacterized protein</fullName>
    </submittedName>
</protein>
<evidence type="ECO:0000313" key="2">
    <source>
        <dbReference type="Proteomes" id="UP001174909"/>
    </source>
</evidence>
<dbReference type="Proteomes" id="UP001174909">
    <property type="component" value="Unassembled WGS sequence"/>
</dbReference>
<keyword evidence="2" id="KW-1185">Reference proteome</keyword>
<organism evidence="1 2">
    <name type="scientific">Geodia barretti</name>
    <name type="common">Barrett's horny sponge</name>
    <dbReference type="NCBI Taxonomy" id="519541"/>
    <lineage>
        <taxon>Eukaryota</taxon>
        <taxon>Metazoa</taxon>
        <taxon>Porifera</taxon>
        <taxon>Demospongiae</taxon>
        <taxon>Heteroscleromorpha</taxon>
        <taxon>Tetractinellida</taxon>
        <taxon>Astrophorina</taxon>
        <taxon>Geodiidae</taxon>
        <taxon>Geodia</taxon>
    </lineage>
</organism>
<proteinExistence type="predicted"/>
<dbReference type="EMBL" id="CASHTH010000386">
    <property type="protein sequence ID" value="CAI7999810.1"/>
    <property type="molecule type" value="Genomic_DNA"/>
</dbReference>
<reference evidence="1" key="1">
    <citation type="submission" date="2023-03" db="EMBL/GenBank/DDBJ databases">
        <authorList>
            <person name="Steffen K."/>
            <person name="Cardenas P."/>
        </authorList>
    </citation>
    <scope>NUCLEOTIDE SEQUENCE</scope>
</reference>
<comment type="caution">
    <text evidence="1">The sequence shown here is derived from an EMBL/GenBank/DDBJ whole genome shotgun (WGS) entry which is preliminary data.</text>
</comment>
<accession>A0AA35R0T0</accession>
<evidence type="ECO:0000313" key="1">
    <source>
        <dbReference type="EMBL" id="CAI7999810.1"/>
    </source>
</evidence>
<dbReference type="AlphaFoldDB" id="A0AA35R0T0"/>
<name>A0AA35R0T0_GEOBA</name>